<gene>
    <name evidence="1" type="ORF">HannXRQ_Chr13g0401831</name>
</gene>
<sequence>MKDWVNIGKGYEYPMRKGVAGKATQTSETRSLKAVGSKGLKTTFAGKQWRILSMWISVKQHLSTGESLIIPWLFKGLSFLGLLCGELRSSIF</sequence>
<name>A0A251SRR5_HELAN</name>
<keyword evidence="2" id="KW-1185">Reference proteome</keyword>
<dbReference type="InParanoid" id="A0A251SRR5"/>
<dbReference type="EMBL" id="CM007902">
    <property type="protein sequence ID" value="OTG01414.1"/>
    <property type="molecule type" value="Genomic_DNA"/>
</dbReference>
<accession>A0A251SRR5</accession>
<evidence type="ECO:0000313" key="1">
    <source>
        <dbReference type="EMBL" id="OTG01414.1"/>
    </source>
</evidence>
<proteinExistence type="predicted"/>
<dbReference type="Proteomes" id="UP000215914">
    <property type="component" value="Chromosome 13"/>
</dbReference>
<protein>
    <submittedName>
        <fullName evidence="1">Uncharacterized protein</fullName>
    </submittedName>
</protein>
<evidence type="ECO:0000313" key="2">
    <source>
        <dbReference type="Proteomes" id="UP000215914"/>
    </source>
</evidence>
<reference evidence="2" key="1">
    <citation type="journal article" date="2017" name="Nature">
        <title>The sunflower genome provides insights into oil metabolism, flowering and Asterid evolution.</title>
        <authorList>
            <person name="Badouin H."/>
            <person name="Gouzy J."/>
            <person name="Grassa C.J."/>
            <person name="Murat F."/>
            <person name="Staton S.E."/>
            <person name="Cottret L."/>
            <person name="Lelandais-Briere C."/>
            <person name="Owens G.L."/>
            <person name="Carrere S."/>
            <person name="Mayjonade B."/>
            <person name="Legrand L."/>
            <person name="Gill N."/>
            <person name="Kane N.C."/>
            <person name="Bowers J.E."/>
            <person name="Hubner S."/>
            <person name="Bellec A."/>
            <person name="Berard A."/>
            <person name="Berges H."/>
            <person name="Blanchet N."/>
            <person name="Boniface M.C."/>
            <person name="Brunel D."/>
            <person name="Catrice O."/>
            <person name="Chaidir N."/>
            <person name="Claudel C."/>
            <person name="Donnadieu C."/>
            <person name="Faraut T."/>
            <person name="Fievet G."/>
            <person name="Helmstetter N."/>
            <person name="King M."/>
            <person name="Knapp S.J."/>
            <person name="Lai Z."/>
            <person name="Le Paslier M.C."/>
            <person name="Lippi Y."/>
            <person name="Lorenzon L."/>
            <person name="Mandel J.R."/>
            <person name="Marage G."/>
            <person name="Marchand G."/>
            <person name="Marquand E."/>
            <person name="Bret-Mestries E."/>
            <person name="Morien E."/>
            <person name="Nambeesan S."/>
            <person name="Nguyen T."/>
            <person name="Pegot-Espagnet P."/>
            <person name="Pouilly N."/>
            <person name="Raftis F."/>
            <person name="Sallet E."/>
            <person name="Schiex T."/>
            <person name="Thomas J."/>
            <person name="Vandecasteele C."/>
            <person name="Vares D."/>
            <person name="Vear F."/>
            <person name="Vautrin S."/>
            <person name="Crespi M."/>
            <person name="Mangin B."/>
            <person name="Burke J.M."/>
            <person name="Salse J."/>
            <person name="Munos S."/>
            <person name="Vincourt P."/>
            <person name="Rieseberg L.H."/>
            <person name="Langlade N.B."/>
        </authorList>
    </citation>
    <scope>NUCLEOTIDE SEQUENCE [LARGE SCALE GENOMIC DNA]</scope>
    <source>
        <strain evidence="2">cv. SF193</strain>
    </source>
</reference>
<organism evidence="1 2">
    <name type="scientific">Helianthus annuus</name>
    <name type="common">Common sunflower</name>
    <dbReference type="NCBI Taxonomy" id="4232"/>
    <lineage>
        <taxon>Eukaryota</taxon>
        <taxon>Viridiplantae</taxon>
        <taxon>Streptophyta</taxon>
        <taxon>Embryophyta</taxon>
        <taxon>Tracheophyta</taxon>
        <taxon>Spermatophyta</taxon>
        <taxon>Magnoliopsida</taxon>
        <taxon>eudicotyledons</taxon>
        <taxon>Gunneridae</taxon>
        <taxon>Pentapetalae</taxon>
        <taxon>asterids</taxon>
        <taxon>campanulids</taxon>
        <taxon>Asterales</taxon>
        <taxon>Asteraceae</taxon>
        <taxon>Asteroideae</taxon>
        <taxon>Heliantheae alliance</taxon>
        <taxon>Heliantheae</taxon>
        <taxon>Helianthus</taxon>
    </lineage>
</organism>
<dbReference type="AlphaFoldDB" id="A0A251SRR5"/>